<dbReference type="EMBL" id="CP059075">
    <property type="protein sequence ID" value="QRE05156.1"/>
    <property type="molecule type" value="Genomic_DNA"/>
</dbReference>
<accession>A0A075RHE7</accession>
<reference evidence="1 2" key="1">
    <citation type="submission" date="2020-07" db="EMBL/GenBank/DDBJ databases">
        <title>Genomic characterization of Flavobacterium psychrophilum strains.</title>
        <authorList>
            <person name="Castillo D."/>
            <person name="Jorgensen J."/>
            <person name="Middelboe M."/>
        </authorList>
    </citation>
    <scope>NUCLEOTIDE SEQUENCE [LARGE SCALE GENOMIC DNA]</scope>
    <source>
        <strain evidence="1 2">FPS-R7</strain>
    </source>
</reference>
<evidence type="ECO:0000313" key="1">
    <source>
        <dbReference type="EMBL" id="QRE05156.1"/>
    </source>
</evidence>
<dbReference type="InterPro" id="IPR013830">
    <property type="entry name" value="SGNH_hydro"/>
</dbReference>
<organism evidence="1 2">
    <name type="scientific">Flavobacterium psychrophilum</name>
    <dbReference type="NCBI Taxonomy" id="96345"/>
    <lineage>
        <taxon>Bacteria</taxon>
        <taxon>Pseudomonadati</taxon>
        <taxon>Bacteroidota</taxon>
        <taxon>Flavobacteriia</taxon>
        <taxon>Flavobacteriales</taxon>
        <taxon>Flavobacteriaceae</taxon>
        <taxon>Flavobacterium</taxon>
    </lineage>
</organism>
<gene>
    <name evidence="1" type="ORF">H0H26_06100</name>
</gene>
<proteinExistence type="predicted"/>
<dbReference type="PANTHER" id="PTHR30383">
    <property type="entry name" value="THIOESTERASE 1/PROTEASE 1/LYSOPHOSPHOLIPASE L1"/>
    <property type="match status" value="1"/>
</dbReference>
<dbReference type="KEGG" id="fpc:FPSM_00893"/>
<dbReference type="AlphaFoldDB" id="A0A075RHE7"/>
<dbReference type="KEGG" id="fpv:IA03_09305"/>
<dbReference type="KEGG" id="fpq:IB65_09530"/>
<dbReference type="GO" id="GO:0016788">
    <property type="term" value="F:hydrolase activity, acting on ester bonds"/>
    <property type="evidence" value="ECO:0007669"/>
    <property type="project" value="UniProtKB-ARBA"/>
</dbReference>
<dbReference type="Pfam" id="PF13472">
    <property type="entry name" value="Lipase_GDSL_2"/>
    <property type="match status" value="1"/>
</dbReference>
<sequence>MPKKRYSKYNMISKYFSVVLLLVLSTVANAQDMTLFMTKNLDSLTTNLTINKQENNIKNKQAMLPLLQKLYRLKSDSLQKVTFIHIGDSHIQADMMTEVIRTEMQKYYGNAGRGFVFPYQLANSNTPSDYIFSSSTLWKGNRLIKKDSTLHCGVSGFCIENKLENHSINFRFRKTDSIAQYFNKITLFSSKKNCLVNDSPFTEYTSDGLAAIANFTTSRCSFNLKFTDTSAVQIQGLVLENTQNKGVLYNSIGVNGAKFSDYNQTPLFWKQLNHLKGDCYIFSMGTNEAQNYTLTPEIYTEYLKNTVNEVRQINPEAVILFTFPPASYYQKKAPNAMLIKLSNCMQEFCNNNNIAYWDLFTVTNQLKGAVEWKNKSLLRPDLVHFSKKGYQLQGLLFVEAFAQLWNNYIKTANK</sequence>
<dbReference type="InterPro" id="IPR036514">
    <property type="entry name" value="SGNH_hydro_sf"/>
</dbReference>
<evidence type="ECO:0000313" key="2">
    <source>
        <dbReference type="Proteomes" id="UP000596329"/>
    </source>
</evidence>
<dbReference type="KEGG" id="fpw:IA04_09245"/>
<dbReference type="SUPFAM" id="SSF52266">
    <property type="entry name" value="SGNH hydrolase"/>
    <property type="match status" value="1"/>
</dbReference>
<dbReference type="Gene3D" id="2.60.120.1360">
    <property type="match status" value="1"/>
</dbReference>
<dbReference type="RefSeq" id="WP_011964009.1">
    <property type="nucleotide sequence ID" value="NZ_BJSW01000070.1"/>
</dbReference>
<dbReference type="PANTHER" id="PTHR30383:SF29">
    <property type="entry name" value="SGNH HYDROLASE-TYPE ESTERASE DOMAIN-CONTAINING PROTEIN"/>
    <property type="match status" value="1"/>
</dbReference>
<dbReference type="GeneID" id="66551911"/>
<protein>
    <submittedName>
        <fullName evidence="1">Uncharacterized protein</fullName>
    </submittedName>
</protein>
<dbReference type="OMA" id="INIVHIG"/>
<dbReference type="InterPro" id="IPR051532">
    <property type="entry name" value="Ester_Hydrolysis_Enzymes"/>
</dbReference>
<name>A0A075RHE7_FLAPS</name>
<dbReference type="Gene3D" id="3.40.50.1110">
    <property type="entry name" value="SGNH hydrolase"/>
    <property type="match status" value="1"/>
</dbReference>
<dbReference type="Proteomes" id="UP000596329">
    <property type="component" value="Chromosome"/>
</dbReference>
<dbReference type="KEGG" id="fpk:IA06_09250"/>